<feature type="compositionally biased region" description="Low complexity" evidence="1">
    <location>
        <begin position="326"/>
        <end position="344"/>
    </location>
</feature>
<reference evidence="2" key="1">
    <citation type="journal article" date="2021" name="Nat. Commun.">
        <title>Genetic determinants of endophytism in the Arabidopsis root mycobiome.</title>
        <authorList>
            <person name="Mesny F."/>
            <person name="Miyauchi S."/>
            <person name="Thiergart T."/>
            <person name="Pickel B."/>
            <person name="Atanasova L."/>
            <person name="Karlsson M."/>
            <person name="Huettel B."/>
            <person name="Barry K.W."/>
            <person name="Haridas S."/>
            <person name="Chen C."/>
            <person name="Bauer D."/>
            <person name="Andreopoulos W."/>
            <person name="Pangilinan J."/>
            <person name="LaButti K."/>
            <person name="Riley R."/>
            <person name="Lipzen A."/>
            <person name="Clum A."/>
            <person name="Drula E."/>
            <person name="Henrissat B."/>
            <person name="Kohler A."/>
            <person name="Grigoriev I.V."/>
            <person name="Martin F.M."/>
            <person name="Hacquard S."/>
        </authorList>
    </citation>
    <scope>NUCLEOTIDE SEQUENCE</scope>
    <source>
        <strain evidence="2">MPI-SDFR-AT-0120</strain>
    </source>
</reference>
<gene>
    <name evidence="2" type="ORF">FB567DRAFT_190942</name>
</gene>
<feature type="compositionally biased region" description="Low complexity" evidence="1">
    <location>
        <begin position="60"/>
        <end position="70"/>
    </location>
</feature>
<feature type="region of interest" description="Disordered" evidence="1">
    <location>
        <begin position="32"/>
        <end position="271"/>
    </location>
</feature>
<proteinExistence type="predicted"/>
<dbReference type="AlphaFoldDB" id="A0A8K0VU55"/>
<feature type="compositionally biased region" description="Low complexity" evidence="1">
    <location>
        <begin position="165"/>
        <end position="179"/>
    </location>
</feature>
<evidence type="ECO:0000313" key="2">
    <source>
        <dbReference type="EMBL" id="KAH7074159.1"/>
    </source>
</evidence>
<feature type="region of interest" description="Disordered" evidence="1">
    <location>
        <begin position="326"/>
        <end position="358"/>
    </location>
</feature>
<feature type="compositionally biased region" description="Low complexity" evidence="1">
    <location>
        <begin position="199"/>
        <end position="226"/>
    </location>
</feature>
<feature type="compositionally biased region" description="Basic and acidic residues" evidence="1">
    <location>
        <begin position="74"/>
        <end position="87"/>
    </location>
</feature>
<comment type="caution">
    <text evidence="2">The sequence shown here is derived from an EMBL/GenBank/DDBJ whole genome shotgun (WGS) entry which is preliminary data.</text>
</comment>
<dbReference type="Proteomes" id="UP000813461">
    <property type="component" value="Unassembled WGS sequence"/>
</dbReference>
<protein>
    <submittedName>
        <fullName evidence="2">Uncharacterized protein</fullName>
    </submittedName>
</protein>
<organism evidence="2 3">
    <name type="scientific">Paraphoma chrysanthemicola</name>
    <dbReference type="NCBI Taxonomy" id="798071"/>
    <lineage>
        <taxon>Eukaryota</taxon>
        <taxon>Fungi</taxon>
        <taxon>Dikarya</taxon>
        <taxon>Ascomycota</taxon>
        <taxon>Pezizomycotina</taxon>
        <taxon>Dothideomycetes</taxon>
        <taxon>Pleosporomycetidae</taxon>
        <taxon>Pleosporales</taxon>
        <taxon>Pleosporineae</taxon>
        <taxon>Phaeosphaeriaceae</taxon>
        <taxon>Paraphoma</taxon>
    </lineage>
</organism>
<name>A0A8K0VU55_9PLEO</name>
<keyword evidence="3" id="KW-1185">Reference proteome</keyword>
<evidence type="ECO:0000313" key="3">
    <source>
        <dbReference type="Proteomes" id="UP000813461"/>
    </source>
</evidence>
<accession>A0A8K0VU55</accession>
<dbReference type="EMBL" id="JAGMVJ010000021">
    <property type="protein sequence ID" value="KAH7074159.1"/>
    <property type="molecule type" value="Genomic_DNA"/>
</dbReference>
<dbReference type="OrthoDB" id="3688221at2759"/>
<evidence type="ECO:0000256" key="1">
    <source>
        <dbReference type="SAM" id="MobiDB-lite"/>
    </source>
</evidence>
<sequence length="430" mass="45975">MTTPTQRPGGTPLGFHGPSGSFLQQLLEEARASGTPAIVRSQHVPQDTPRRAPSFDSSRRGSSVWVGGTSIAQEMRDKLRAADEARLRRTSISGNDGPSPPTRPVLRLQMPRYDAPSSLRMSGSADASPKGTANSPIEVTQKRETRSPTSRDAATVRARARIGGLRLPTPTAAARPSSPFADGSPPLTSPLMFCDVESDSPSTISPPTSALSATSTNTTLGSSNTDRSTPRAARRSNPVKRSHDGASSSPEMLTKKLRTQTLPEAGSGATVSSEVCSPWRYSIGGDNRTLFHSASFTERAPAPAVVLNAEDKSIFPELSSFRPGAVGPQGVPVVSTPPRSSTRRQSAIERGESPSPAETPIYARSLHLVDTEFSIFKKSHGDDSSEFPLCLYCFRQHGAFNRIKEHGYEVCDGDEALDSHYWEAYGDGTG</sequence>
<feature type="region of interest" description="Disordered" evidence="1">
    <location>
        <begin position="1"/>
        <end position="20"/>
    </location>
</feature>